<keyword evidence="4 11" id="KW-0479">Metal-binding</keyword>
<dbReference type="PANTHER" id="PTHR31356:SF66">
    <property type="entry name" value="CATALASE-PEROXIDASE"/>
    <property type="match status" value="1"/>
</dbReference>
<dbReference type="GO" id="GO:0046872">
    <property type="term" value="F:metal ion binding"/>
    <property type="evidence" value="ECO:0007669"/>
    <property type="project" value="UniProtKB-UniRule"/>
</dbReference>
<evidence type="ECO:0000313" key="17">
    <source>
        <dbReference type="Proteomes" id="UP000757232"/>
    </source>
</evidence>
<keyword evidence="8 13" id="KW-1015">Disulfide bond</keyword>
<dbReference type="InterPro" id="IPR024589">
    <property type="entry name" value="Ligninase_C"/>
</dbReference>
<keyword evidence="5 14" id="KW-0732">Signal</keyword>
<dbReference type="PROSITE" id="PS00436">
    <property type="entry name" value="PEROXIDASE_2"/>
    <property type="match status" value="1"/>
</dbReference>
<dbReference type="InterPro" id="IPR002016">
    <property type="entry name" value="Haem_peroxidase"/>
</dbReference>
<feature type="active site" description="Proton acceptor" evidence="10">
    <location>
        <position position="72"/>
    </location>
</feature>
<feature type="binding site" description="axial binding residue" evidence="11">
    <location>
        <position position="197"/>
    </location>
    <ligand>
        <name>heme b</name>
        <dbReference type="ChEBI" id="CHEBI:60344"/>
    </ligand>
    <ligandPart>
        <name>Fe</name>
        <dbReference type="ChEBI" id="CHEBI:18248"/>
    </ligandPart>
</feature>
<comment type="cofactor">
    <cofactor evidence="11">
        <name>heme b</name>
        <dbReference type="ChEBI" id="CHEBI:60344"/>
    </cofactor>
    <text evidence="11">Binds 1 heme b (iron(II)-protoporphyrin IX) group per subunit.</text>
</comment>
<evidence type="ECO:0000256" key="10">
    <source>
        <dbReference type="PIRSR" id="PIRSR601621-1"/>
    </source>
</evidence>
<feature type="signal peptide" evidence="14">
    <location>
        <begin position="1"/>
        <end position="18"/>
    </location>
</feature>
<feature type="chain" id="PRO_5040541116" description="Peroxidase" evidence="14">
    <location>
        <begin position="19"/>
        <end position="343"/>
    </location>
</feature>
<dbReference type="InterPro" id="IPR010255">
    <property type="entry name" value="Haem_peroxidase_sf"/>
</dbReference>
<dbReference type="PANTHER" id="PTHR31356">
    <property type="entry name" value="THYLAKOID LUMENAL 29 KDA PROTEIN, CHLOROPLASTIC-RELATED"/>
    <property type="match status" value="1"/>
</dbReference>
<feature type="binding site" evidence="11">
    <location>
        <position position="89"/>
    </location>
    <ligand>
        <name>Ca(2+)</name>
        <dbReference type="ChEBI" id="CHEBI:29108"/>
        <label>1</label>
    </ligand>
</feature>
<keyword evidence="11 14" id="KW-0106">Calcium</keyword>
<dbReference type="EC" id="1.11.1.-" evidence="14"/>
<dbReference type="InterPro" id="IPR044831">
    <property type="entry name" value="Ccp1-like"/>
</dbReference>
<keyword evidence="6 14" id="KW-0560">Oxidoreductase</keyword>
<evidence type="ECO:0000256" key="4">
    <source>
        <dbReference type="ARBA" id="ARBA00022723"/>
    </source>
</evidence>
<evidence type="ECO:0000256" key="9">
    <source>
        <dbReference type="ARBA" id="ARBA00023180"/>
    </source>
</evidence>
<comment type="caution">
    <text evidence="16">The sequence shown here is derived from an EMBL/GenBank/DDBJ whole genome shotgun (WGS) entry which is preliminary data.</text>
</comment>
<evidence type="ECO:0000256" key="8">
    <source>
        <dbReference type="ARBA" id="ARBA00023157"/>
    </source>
</evidence>
<evidence type="ECO:0000256" key="7">
    <source>
        <dbReference type="ARBA" id="ARBA00023004"/>
    </source>
</evidence>
<feature type="disulfide bond" evidence="13">
    <location>
        <begin position="255"/>
        <end position="320"/>
    </location>
</feature>
<evidence type="ECO:0000256" key="6">
    <source>
        <dbReference type="ARBA" id="ARBA00023002"/>
    </source>
</evidence>
<proteinExistence type="inferred from homology"/>
<keyword evidence="17" id="KW-1185">Reference proteome</keyword>
<keyword evidence="7 11" id="KW-0408">Iron</keyword>
<feature type="binding site" evidence="11">
    <location>
        <position position="215"/>
    </location>
    <ligand>
        <name>Ca(2+)</name>
        <dbReference type="ChEBI" id="CHEBI:29108"/>
        <label>2</label>
    </ligand>
</feature>
<feature type="disulfide bond" evidence="13">
    <location>
        <begin position="40"/>
        <end position="291"/>
    </location>
</feature>
<protein>
    <recommendedName>
        <fullName evidence="14">Peroxidase</fullName>
        <ecNumber evidence="14">1.11.1.-</ecNumber>
    </recommendedName>
</protein>
<reference evidence="16" key="1">
    <citation type="submission" date="2016-06" db="EMBL/GenBank/DDBJ databases">
        <title>Draft Genome sequence of the fungus Inonotus baumii.</title>
        <authorList>
            <person name="Zhu H."/>
            <person name="Lin W."/>
        </authorList>
    </citation>
    <scope>NUCLEOTIDE SEQUENCE</scope>
    <source>
        <strain evidence="16">821</strain>
    </source>
</reference>
<dbReference type="EMBL" id="LNZH02000121">
    <property type="protein sequence ID" value="OCB90716.1"/>
    <property type="molecule type" value="Genomic_DNA"/>
</dbReference>
<feature type="disulfide bond" evidence="13">
    <location>
        <begin position="59"/>
        <end position="142"/>
    </location>
</feature>
<feature type="disulfide bond" evidence="13">
    <location>
        <begin position="29"/>
        <end position="41"/>
    </location>
</feature>
<dbReference type="PROSITE" id="PS50873">
    <property type="entry name" value="PEROXIDASE_4"/>
    <property type="match status" value="1"/>
</dbReference>
<evidence type="ECO:0000256" key="12">
    <source>
        <dbReference type="PIRSR" id="PIRSR601621-3"/>
    </source>
</evidence>
<dbReference type="Gene3D" id="1.10.520.10">
    <property type="match status" value="1"/>
</dbReference>
<evidence type="ECO:0000256" key="1">
    <source>
        <dbReference type="ARBA" id="ARBA00006089"/>
    </source>
</evidence>
<dbReference type="SUPFAM" id="SSF48113">
    <property type="entry name" value="Heme-dependent peroxidases"/>
    <property type="match status" value="1"/>
</dbReference>
<dbReference type="Pfam" id="PF00141">
    <property type="entry name" value="peroxidase"/>
    <property type="match status" value="1"/>
</dbReference>
<evidence type="ECO:0000256" key="2">
    <source>
        <dbReference type="ARBA" id="ARBA00022559"/>
    </source>
</evidence>
<feature type="binding site" evidence="11">
    <location>
        <position position="85"/>
    </location>
    <ligand>
        <name>Ca(2+)</name>
        <dbReference type="ChEBI" id="CHEBI:29108"/>
        <label>1</label>
    </ligand>
</feature>
<name>A0A9Q5I2X7_SANBA</name>
<feature type="binding site" evidence="11">
    <location>
        <position position="73"/>
    </location>
    <ligand>
        <name>Ca(2+)</name>
        <dbReference type="ChEBI" id="CHEBI:29108"/>
        <label>1</label>
    </ligand>
</feature>
<evidence type="ECO:0000256" key="11">
    <source>
        <dbReference type="PIRSR" id="PIRSR601621-2"/>
    </source>
</evidence>
<dbReference type="GO" id="GO:0042744">
    <property type="term" value="P:hydrogen peroxide catabolic process"/>
    <property type="evidence" value="ECO:0007669"/>
    <property type="project" value="TreeGrafter"/>
</dbReference>
<dbReference type="Gene3D" id="1.10.420.10">
    <property type="entry name" value="Peroxidase, domain 2"/>
    <property type="match status" value="1"/>
</dbReference>
<keyword evidence="9" id="KW-0325">Glycoprotein</keyword>
<dbReference type="InterPro" id="IPR019794">
    <property type="entry name" value="Peroxidases_AS"/>
</dbReference>
<dbReference type="GO" id="GO:0000302">
    <property type="term" value="P:response to reactive oxygen species"/>
    <property type="evidence" value="ECO:0007669"/>
    <property type="project" value="TreeGrafter"/>
</dbReference>
<dbReference type="PROSITE" id="PS00435">
    <property type="entry name" value="PEROXIDASE_1"/>
    <property type="match status" value="1"/>
</dbReference>
<dbReference type="AlphaFoldDB" id="A0A9Q5I2X7"/>
<dbReference type="OrthoDB" id="2113341at2759"/>
<evidence type="ECO:0000256" key="5">
    <source>
        <dbReference type="ARBA" id="ARBA00022729"/>
    </source>
</evidence>
<dbReference type="InterPro" id="IPR001621">
    <property type="entry name" value="Ligninase"/>
</dbReference>
<dbReference type="GO" id="GO:0004601">
    <property type="term" value="F:peroxidase activity"/>
    <property type="evidence" value="ECO:0007669"/>
    <property type="project" value="UniProtKB-KW"/>
</dbReference>
<dbReference type="PRINTS" id="PR00458">
    <property type="entry name" value="PEROXIDASE"/>
</dbReference>
<evidence type="ECO:0000313" key="16">
    <source>
        <dbReference type="EMBL" id="OCB90716.1"/>
    </source>
</evidence>
<feature type="binding site" evidence="11">
    <location>
        <position position="87"/>
    </location>
    <ligand>
        <name>Ca(2+)</name>
        <dbReference type="ChEBI" id="CHEBI:29108"/>
        <label>1</label>
    </ligand>
</feature>
<keyword evidence="3 11" id="KW-0349">Heme</keyword>
<evidence type="ECO:0000256" key="14">
    <source>
        <dbReference type="RuleBase" id="RU363051"/>
    </source>
</evidence>
<organism evidence="16 17">
    <name type="scientific">Sanghuangporus baumii</name>
    <name type="common">Phellinus baumii</name>
    <dbReference type="NCBI Taxonomy" id="108892"/>
    <lineage>
        <taxon>Eukaryota</taxon>
        <taxon>Fungi</taxon>
        <taxon>Dikarya</taxon>
        <taxon>Basidiomycota</taxon>
        <taxon>Agaricomycotina</taxon>
        <taxon>Agaricomycetes</taxon>
        <taxon>Hymenochaetales</taxon>
        <taxon>Hymenochaetaceae</taxon>
        <taxon>Sanghuangporus</taxon>
    </lineage>
</organism>
<dbReference type="GO" id="GO:0020037">
    <property type="term" value="F:heme binding"/>
    <property type="evidence" value="ECO:0007669"/>
    <property type="project" value="UniProtKB-UniRule"/>
</dbReference>
<comment type="similarity">
    <text evidence="1 14">Belongs to the peroxidase family. Ligninase subfamily.</text>
</comment>
<feature type="binding site" evidence="11">
    <location>
        <position position="198"/>
    </location>
    <ligand>
        <name>Ca(2+)</name>
        <dbReference type="ChEBI" id="CHEBI:29108"/>
        <label>2</label>
    </ligand>
</feature>
<accession>A0A9Q5I2X7</accession>
<evidence type="ECO:0000256" key="3">
    <source>
        <dbReference type="ARBA" id="ARBA00022617"/>
    </source>
</evidence>
<gene>
    <name evidence="16" type="ORF">A7U60_g2079</name>
</gene>
<evidence type="ECO:0000256" key="13">
    <source>
        <dbReference type="PIRSR" id="PIRSR601621-4"/>
    </source>
</evidence>
<sequence length="343" mass="35748">MSFKTLFALASAAASLSGAFTALTRRVTCPDGNVATDAACCSFFALRDDLQNNLFSNECGEEVRGMLRLTFHDSIAFSPTLGGGGADGSILTFADTELTFAANGGNGGVEDFVSVLTPFLQNHNVTPGDLVAFAGALGITNCAGTPQIQFFAGRPDPVAAAPDGLVNQPGDSADIIVARFADAGLTTDDIVSLLASHSIGAADTITGANRGAPFDSTGHVFDSQFFIETRLHSALPGAARLPSDTALARDDRTSCLWQSFITDEDAMRTAFGLAMTKLSLLGHDQSELVDCTELIPVPAPHVPDPFFPGTLTITDVDAACTQTPFPALTQNPAVTTVAHINEF</sequence>
<keyword evidence="2 14" id="KW-0575">Peroxidase</keyword>
<feature type="binding site" evidence="11">
    <location>
        <position position="217"/>
    </location>
    <ligand>
        <name>Ca(2+)</name>
        <dbReference type="ChEBI" id="CHEBI:29108"/>
        <label>2</label>
    </ligand>
</feature>
<dbReference type="Pfam" id="PF11895">
    <property type="entry name" value="Peroxidase_ext"/>
    <property type="match status" value="1"/>
</dbReference>
<feature type="site" description="Transition state stabilizer" evidence="12">
    <location>
        <position position="68"/>
    </location>
</feature>
<dbReference type="InterPro" id="IPR019793">
    <property type="entry name" value="Peroxidases_heam-ligand_BS"/>
</dbReference>
<dbReference type="PRINTS" id="PR00462">
    <property type="entry name" value="LIGNINASE"/>
</dbReference>
<feature type="domain" description="Plant heme peroxidase family profile" evidence="15">
    <location>
        <begin position="65"/>
        <end position="295"/>
    </location>
</feature>
<evidence type="ECO:0000259" key="15">
    <source>
        <dbReference type="PROSITE" id="PS50873"/>
    </source>
</evidence>
<dbReference type="GO" id="GO:0034599">
    <property type="term" value="P:cellular response to oxidative stress"/>
    <property type="evidence" value="ECO:0007669"/>
    <property type="project" value="InterPro"/>
</dbReference>
<feature type="binding site" evidence="11">
    <location>
        <position position="222"/>
    </location>
    <ligand>
        <name>Ca(2+)</name>
        <dbReference type="ChEBI" id="CHEBI:29108"/>
        <label>2</label>
    </ligand>
</feature>
<comment type="cofactor">
    <cofactor evidence="11 14">
        <name>Ca(2+)</name>
        <dbReference type="ChEBI" id="CHEBI:29108"/>
    </cofactor>
    <text evidence="11 14">Binds 2 calcium ions per subunit.</text>
</comment>
<dbReference type="Proteomes" id="UP000757232">
    <property type="component" value="Unassembled WGS sequence"/>
</dbReference>